<reference evidence="5" key="1">
    <citation type="submission" date="2023-06" db="EMBL/GenBank/DDBJ databases">
        <title>Genome-scale phylogeny and comparative genomics of the fungal order Sordariales.</title>
        <authorList>
            <consortium name="Lawrence Berkeley National Laboratory"/>
            <person name="Hensen N."/>
            <person name="Bonometti L."/>
            <person name="Westerberg I."/>
            <person name="Brannstrom I.O."/>
            <person name="Guillou S."/>
            <person name="Cros-Aarteil S."/>
            <person name="Calhoun S."/>
            <person name="Haridas S."/>
            <person name="Kuo A."/>
            <person name="Mondo S."/>
            <person name="Pangilinan J."/>
            <person name="Riley R."/>
            <person name="Labutti K."/>
            <person name="Andreopoulos B."/>
            <person name="Lipzen A."/>
            <person name="Chen C."/>
            <person name="Yanf M."/>
            <person name="Daum C."/>
            <person name="Ng V."/>
            <person name="Clum A."/>
            <person name="Steindorff A."/>
            <person name="Ohm R."/>
            <person name="Martin F."/>
            <person name="Silar P."/>
            <person name="Natvig D."/>
            <person name="Lalanne C."/>
            <person name="Gautier V."/>
            <person name="Ament-Velasquez S.L."/>
            <person name="Kruys A."/>
            <person name="Hutchinson M.I."/>
            <person name="Powell A.J."/>
            <person name="Barry K."/>
            <person name="Miller A.N."/>
            <person name="Grigoriev I.V."/>
            <person name="Debuchy R."/>
            <person name="Gladieux P."/>
            <person name="Thoren M.H."/>
            <person name="Johannesson H."/>
        </authorList>
    </citation>
    <scope>NUCLEOTIDE SEQUENCE</scope>
    <source>
        <strain evidence="5">SMH2532-1</strain>
    </source>
</reference>
<dbReference type="InterPro" id="IPR026928">
    <property type="entry name" value="FAX/IsoI-like"/>
</dbReference>
<feature type="domain" description="Metaxin glutathione S-transferase" evidence="3">
    <location>
        <begin position="197"/>
        <end position="244"/>
    </location>
</feature>
<dbReference type="SFLD" id="SFLDG01200">
    <property type="entry name" value="SUF1.1"/>
    <property type="match status" value="1"/>
</dbReference>
<dbReference type="Pfam" id="PF17172">
    <property type="entry name" value="GST_N_4"/>
    <property type="match status" value="1"/>
</dbReference>
<dbReference type="SFLD" id="SFLDS00019">
    <property type="entry name" value="Glutathione_Transferase_(cytos"/>
    <property type="match status" value="1"/>
</dbReference>
<organism evidence="5 6">
    <name type="scientific">Cercophora newfieldiana</name>
    <dbReference type="NCBI Taxonomy" id="92897"/>
    <lineage>
        <taxon>Eukaryota</taxon>
        <taxon>Fungi</taxon>
        <taxon>Dikarya</taxon>
        <taxon>Ascomycota</taxon>
        <taxon>Pezizomycotina</taxon>
        <taxon>Sordariomycetes</taxon>
        <taxon>Sordariomycetidae</taxon>
        <taxon>Sordariales</taxon>
        <taxon>Lasiosphaeriaceae</taxon>
        <taxon>Cercophora</taxon>
    </lineage>
</organism>
<dbReference type="SUPFAM" id="SSF52833">
    <property type="entry name" value="Thioredoxin-like"/>
    <property type="match status" value="1"/>
</dbReference>
<sequence>MTNAVPELTLYRSFDCPGRHVWSPFVNKLEARLRIAGLPYTVAPGSMRDAPRGKIPYLAVQDQGETELLDDTTLIARRLIDKGLMKDLHSGLTPEQKTQDLGIRALFEDKLAFYQTRERWIDNYHTMREGALFALPYPVRLLVGPLTYRAVSRTLHGQGTGRFTDDEVRRFKTEIWESINDLLVEVTNNADPDAPFWLLGRADPTEADATVFGFLAAGLVCEAALESQKIIRSFPILVEYARRIHVRYFSDYELWDEGDKHRLLASRDA</sequence>
<evidence type="ECO:0000313" key="5">
    <source>
        <dbReference type="EMBL" id="KAK0639625.1"/>
    </source>
</evidence>
<evidence type="ECO:0000259" key="3">
    <source>
        <dbReference type="Pfam" id="PF17171"/>
    </source>
</evidence>
<accession>A0AA39XTP9</accession>
<dbReference type="PANTHER" id="PTHR12289:SF41">
    <property type="entry name" value="FAILED AXON CONNECTIONS-RELATED"/>
    <property type="match status" value="1"/>
</dbReference>
<keyword evidence="6" id="KW-1185">Reference proteome</keyword>
<dbReference type="EMBL" id="JAULSV010000007">
    <property type="protein sequence ID" value="KAK0639625.1"/>
    <property type="molecule type" value="Genomic_DNA"/>
</dbReference>
<feature type="domain" description="Thioredoxin-like fold" evidence="4">
    <location>
        <begin position="24"/>
        <end position="123"/>
    </location>
</feature>
<dbReference type="InterPro" id="IPR033468">
    <property type="entry name" value="Metaxin_GST"/>
</dbReference>
<dbReference type="SFLD" id="SFLDG01180">
    <property type="entry name" value="SUF1"/>
    <property type="match status" value="1"/>
</dbReference>
<dbReference type="Pfam" id="PF17171">
    <property type="entry name" value="GST_C_6"/>
    <property type="match status" value="1"/>
</dbReference>
<gene>
    <name evidence="5" type="ORF">B0T16DRAFT_338879</name>
</gene>
<evidence type="ECO:0000259" key="4">
    <source>
        <dbReference type="Pfam" id="PF17172"/>
    </source>
</evidence>
<evidence type="ECO:0000313" key="6">
    <source>
        <dbReference type="Proteomes" id="UP001174936"/>
    </source>
</evidence>
<comment type="similarity">
    <text evidence="2">Belongs to the GST superfamily.</text>
</comment>
<dbReference type="Proteomes" id="UP001174936">
    <property type="component" value="Unassembled WGS sequence"/>
</dbReference>
<dbReference type="GO" id="GO:0005737">
    <property type="term" value="C:cytoplasm"/>
    <property type="evidence" value="ECO:0007669"/>
    <property type="project" value="TreeGrafter"/>
</dbReference>
<dbReference type="InterPro" id="IPR040079">
    <property type="entry name" value="Glutathione_S-Trfase"/>
</dbReference>
<comment type="similarity">
    <text evidence="1">Belongs to the FAX family.</text>
</comment>
<evidence type="ECO:0000256" key="1">
    <source>
        <dbReference type="ARBA" id="ARBA00006475"/>
    </source>
</evidence>
<protein>
    <submittedName>
        <fullName evidence="5">Glutathione S-transferase</fullName>
    </submittedName>
</protein>
<dbReference type="InterPro" id="IPR012336">
    <property type="entry name" value="Thioredoxin-like_fold"/>
</dbReference>
<dbReference type="PANTHER" id="PTHR12289">
    <property type="entry name" value="METAXIN RELATED"/>
    <property type="match status" value="1"/>
</dbReference>
<comment type="caution">
    <text evidence="5">The sequence shown here is derived from an EMBL/GenBank/DDBJ whole genome shotgun (WGS) entry which is preliminary data.</text>
</comment>
<evidence type="ECO:0000256" key="2">
    <source>
        <dbReference type="ARBA" id="ARBA00007409"/>
    </source>
</evidence>
<proteinExistence type="inferred from homology"/>
<dbReference type="CDD" id="cd03193">
    <property type="entry name" value="GST_C_Metaxin"/>
    <property type="match status" value="1"/>
</dbReference>
<dbReference type="InterPro" id="IPR036249">
    <property type="entry name" value="Thioredoxin-like_sf"/>
</dbReference>
<dbReference type="AlphaFoldDB" id="A0AA39XTP9"/>
<dbReference type="InterPro" id="IPR050931">
    <property type="entry name" value="Mito_Protein_Transport_Metaxin"/>
</dbReference>
<name>A0AA39XTP9_9PEZI</name>